<evidence type="ECO:0000256" key="2">
    <source>
        <dbReference type="SAM" id="MobiDB-lite"/>
    </source>
</evidence>
<dbReference type="EMBL" id="JACHIT010000002">
    <property type="protein sequence ID" value="MBB5916345.1"/>
    <property type="molecule type" value="Genomic_DNA"/>
</dbReference>
<keyword evidence="7" id="KW-1185">Reference proteome</keyword>
<dbReference type="InterPro" id="IPR004474">
    <property type="entry name" value="LytR_CpsA_psr"/>
</dbReference>
<sequence length="701" mass="73057">MNDETEPIPVVPDPRPGGRPARHARPDQPAAPDRSAPSPAPGRRRAPDPAPRGRGEAPDRRARATDPAAAAPPPRPSRRDRPDAPATGRRAAVEGGRRENRETPAGASRAEPPRRGSGTGSTRKVSRGSHAEAPGDDPATTGRRTRVAAAAAGAGHRKRADSAALADSPTEQYAPATANRSARRARQRPSKAQRAARVGGRLLAAATAVIVVSGTGFAYYTERSVDQGFTRSGVISAEDAAALDGDMNILLIGLDTRKDQNGNDLPKDILNELHAGDGSEGGYNANSLILVHIPKDLKKITAFSIPRDDYVAVSGIPGYDHAKIKEAYGLKKAYTEQKLENQGVKDKIELEHKGREAGRESIVQTVKQLTGVPINRFSEVSLVGFYHLADILGGVDVCLNHPVNDEYYSGAVFPAGPQHLDAANALSFVRQRHELENGDLDRTHRQQAFLTSVAKQLKDSGTLTNPGKLQQLINAAQQDIVLSEGWSLLDFAQTMGRAGSIPIEFQTLPVKSYQLVNEQEVNIVDPALIKKTVRAAFGVQAPQPAEPKTTPTSTVDVVNSGGQTGMAGKISTALADKGFPKGEIGNAGYGDGSSSVVYYGAGADVDAAQAADMLGGLPTAPSKNVQSGHVKIVVGSDFTMPEELASGSSSAGAGATTGGYGSSATSGATGSGATSLASGDPSPDSGKPVTTSIGSEIPCVN</sequence>
<accession>A0A7W9PI68</accession>
<keyword evidence="3" id="KW-0812">Transmembrane</keyword>
<feature type="compositionally biased region" description="Low complexity" evidence="2">
    <location>
        <begin position="645"/>
        <end position="654"/>
    </location>
</feature>
<evidence type="ECO:0000256" key="3">
    <source>
        <dbReference type="SAM" id="Phobius"/>
    </source>
</evidence>
<feature type="compositionally biased region" description="Low complexity" evidence="2">
    <location>
        <begin position="139"/>
        <end position="154"/>
    </location>
</feature>
<gene>
    <name evidence="6" type="ORF">BJY24_005257</name>
</gene>
<feature type="compositionally biased region" description="Basic and acidic residues" evidence="2">
    <location>
        <begin position="91"/>
        <end position="102"/>
    </location>
</feature>
<feature type="transmembrane region" description="Helical" evidence="3">
    <location>
        <begin position="198"/>
        <end position="220"/>
    </location>
</feature>
<evidence type="ECO:0000259" key="5">
    <source>
        <dbReference type="Pfam" id="PF13399"/>
    </source>
</evidence>
<feature type="region of interest" description="Disordered" evidence="2">
    <location>
        <begin position="643"/>
        <end position="701"/>
    </location>
</feature>
<feature type="region of interest" description="Disordered" evidence="2">
    <location>
        <begin position="1"/>
        <end position="197"/>
    </location>
</feature>
<dbReference type="Proteomes" id="UP000540412">
    <property type="component" value="Unassembled WGS sequence"/>
</dbReference>
<dbReference type="InterPro" id="IPR050922">
    <property type="entry name" value="LytR/CpsA/Psr_CW_biosynth"/>
</dbReference>
<feature type="domain" description="Cell envelope-related transcriptional attenuator" evidence="4">
    <location>
        <begin position="285"/>
        <end position="458"/>
    </location>
</feature>
<dbReference type="PANTHER" id="PTHR33392:SF6">
    <property type="entry name" value="POLYISOPRENYL-TEICHOIC ACID--PEPTIDOGLYCAN TEICHOIC ACID TRANSFERASE TAGU"/>
    <property type="match status" value="1"/>
</dbReference>
<dbReference type="NCBIfam" id="TIGR00350">
    <property type="entry name" value="lytR_cpsA_psr"/>
    <property type="match status" value="1"/>
</dbReference>
<dbReference type="AlphaFoldDB" id="A0A7W9PI68"/>
<comment type="caution">
    <text evidence="6">The sequence shown here is derived from an EMBL/GenBank/DDBJ whole genome shotgun (WGS) entry which is preliminary data.</text>
</comment>
<feature type="compositionally biased region" description="Basic residues" evidence="2">
    <location>
        <begin position="181"/>
        <end position="191"/>
    </location>
</feature>
<feature type="compositionally biased region" description="Low complexity" evidence="2">
    <location>
        <begin position="662"/>
        <end position="679"/>
    </location>
</feature>
<reference evidence="6 7" key="1">
    <citation type="submission" date="2020-08" db="EMBL/GenBank/DDBJ databases">
        <title>Sequencing the genomes of 1000 actinobacteria strains.</title>
        <authorList>
            <person name="Klenk H.-P."/>
        </authorList>
    </citation>
    <scope>NUCLEOTIDE SEQUENCE [LARGE SCALE GENOMIC DNA]</scope>
    <source>
        <strain evidence="6 7">DSM 43582</strain>
    </source>
</reference>
<dbReference type="Pfam" id="PF03816">
    <property type="entry name" value="LytR_cpsA_psr"/>
    <property type="match status" value="1"/>
</dbReference>
<organism evidence="6 7">
    <name type="scientific">Nocardia transvalensis</name>
    <dbReference type="NCBI Taxonomy" id="37333"/>
    <lineage>
        <taxon>Bacteria</taxon>
        <taxon>Bacillati</taxon>
        <taxon>Actinomycetota</taxon>
        <taxon>Actinomycetes</taxon>
        <taxon>Mycobacteriales</taxon>
        <taxon>Nocardiaceae</taxon>
        <taxon>Nocardia</taxon>
    </lineage>
</organism>
<protein>
    <submittedName>
        <fullName evidence="6">LCP family protein required for cell wall assembly</fullName>
    </submittedName>
</protein>
<feature type="compositionally biased region" description="Low complexity" evidence="2">
    <location>
        <begin position="27"/>
        <end position="37"/>
    </location>
</feature>
<evidence type="ECO:0000313" key="6">
    <source>
        <dbReference type="EMBL" id="MBB5916345.1"/>
    </source>
</evidence>
<comment type="similarity">
    <text evidence="1">Belongs to the LytR/CpsA/Psr (LCP) family.</text>
</comment>
<name>A0A7W9PI68_9NOCA</name>
<evidence type="ECO:0000313" key="7">
    <source>
        <dbReference type="Proteomes" id="UP000540412"/>
    </source>
</evidence>
<dbReference type="InterPro" id="IPR027381">
    <property type="entry name" value="LytR/CpsA/Psr_C"/>
</dbReference>
<keyword evidence="3" id="KW-0472">Membrane</keyword>
<feature type="compositionally biased region" description="Basic and acidic residues" evidence="2">
    <location>
        <begin position="45"/>
        <end position="64"/>
    </location>
</feature>
<dbReference type="PANTHER" id="PTHR33392">
    <property type="entry name" value="POLYISOPRENYL-TEICHOIC ACID--PEPTIDOGLYCAN TEICHOIC ACID TRANSFERASE TAGU"/>
    <property type="match status" value="1"/>
</dbReference>
<evidence type="ECO:0000256" key="1">
    <source>
        <dbReference type="ARBA" id="ARBA00006068"/>
    </source>
</evidence>
<dbReference type="Gene3D" id="3.40.630.190">
    <property type="entry name" value="LCP protein"/>
    <property type="match status" value="1"/>
</dbReference>
<evidence type="ECO:0000259" key="4">
    <source>
        <dbReference type="Pfam" id="PF03816"/>
    </source>
</evidence>
<feature type="domain" description="LytR/CpsA/Psr regulator C-terminal" evidence="5">
    <location>
        <begin position="554"/>
        <end position="638"/>
    </location>
</feature>
<dbReference type="Gene3D" id="3.30.70.2390">
    <property type="match status" value="1"/>
</dbReference>
<keyword evidence="3" id="KW-1133">Transmembrane helix</keyword>
<proteinExistence type="inferred from homology"/>
<dbReference type="Pfam" id="PF13399">
    <property type="entry name" value="LytR_C"/>
    <property type="match status" value="1"/>
</dbReference>